<feature type="domain" description="AB hydrolase-1" evidence="2">
    <location>
        <begin position="12"/>
        <end position="126"/>
    </location>
</feature>
<dbReference type="PANTHER" id="PTHR43798:SF31">
    <property type="entry name" value="AB HYDROLASE SUPERFAMILY PROTEIN YCLE"/>
    <property type="match status" value="1"/>
</dbReference>
<comment type="caution">
    <text evidence="3">The sequence shown here is derived from an EMBL/GenBank/DDBJ whole genome shotgun (WGS) entry which is preliminary data.</text>
</comment>
<keyword evidence="1 3" id="KW-0378">Hydrolase</keyword>
<dbReference type="Gene3D" id="3.40.50.1820">
    <property type="entry name" value="alpha/beta hydrolase"/>
    <property type="match status" value="1"/>
</dbReference>
<evidence type="ECO:0000313" key="3">
    <source>
        <dbReference type="EMBL" id="MFD1220313.1"/>
    </source>
</evidence>
<sequence>MDLYYEVSGEGNPIILVHSGGADVRDWTFVAPILARQYRVIAFDGRGCGKSPSPTKPINYVDDLLAIMDHHQLAQATIVGHSIGGRIAAEFALTYPNRATKLVLIAPDLSGYTYSREYTDWMLNIQAAAPDLDRMMEIALSAPSYSIVMASPQRDLMMQMWRDNIARMFEWGHMELLWPQPPAIDRLGRLTVTTCFIIGKEDIPDLHQIAQHFRHVPNIRFIELEGADHKPTLTHSEEISRHIIEFLED</sequence>
<evidence type="ECO:0000313" key="4">
    <source>
        <dbReference type="Proteomes" id="UP001597180"/>
    </source>
</evidence>
<reference evidence="4" key="1">
    <citation type="journal article" date="2019" name="Int. J. Syst. Evol. Microbiol.">
        <title>The Global Catalogue of Microorganisms (GCM) 10K type strain sequencing project: providing services to taxonomists for standard genome sequencing and annotation.</title>
        <authorList>
            <consortium name="The Broad Institute Genomics Platform"/>
            <consortium name="The Broad Institute Genome Sequencing Center for Infectious Disease"/>
            <person name="Wu L."/>
            <person name="Ma J."/>
        </authorList>
    </citation>
    <scope>NUCLEOTIDE SEQUENCE [LARGE SCALE GENOMIC DNA]</scope>
    <source>
        <strain evidence="4">CCUG 53270</strain>
    </source>
</reference>
<protein>
    <submittedName>
        <fullName evidence="3">Alpha/beta fold hydrolase</fullName>
    </submittedName>
</protein>
<name>A0ABW3UHT7_9BACL</name>
<dbReference type="RefSeq" id="WP_345587008.1">
    <property type="nucleotide sequence ID" value="NZ_BAABJG010000006.1"/>
</dbReference>
<evidence type="ECO:0000259" key="2">
    <source>
        <dbReference type="Pfam" id="PF00561"/>
    </source>
</evidence>
<dbReference type="InterPro" id="IPR029058">
    <property type="entry name" value="AB_hydrolase_fold"/>
</dbReference>
<dbReference type="PRINTS" id="PR00111">
    <property type="entry name" value="ABHYDROLASE"/>
</dbReference>
<dbReference type="GO" id="GO:0016787">
    <property type="term" value="F:hydrolase activity"/>
    <property type="evidence" value="ECO:0007669"/>
    <property type="project" value="UniProtKB-KW"/>
</dbReference>
<dbReference type="InterPro" id="IPR050266">
    <property type="entry name" value="AB_hydrolase_sf"/>
</dbReference>
<keyword evidence="4" id="KW-1185">Reference proteome</keyword>
<proteinExistence type="predicted"/>
<dbReference type="EMBL" id="JBHTLU010000013">
    <property type="protein sequence ID" value="MFD1220313.1"/>
    <property type="molecule type" value="Genomic_DNA"/>
</dbReference>
<dbReference type="Proteomes" id="UP001597180">
    <property type="component" value="Unassembled WGS sequence"/>
</dbReference>
<dbReference type="InterPro" id="IPR000073">
    <property type="entry name" value="AB_hydrolase_1"/>
</dbReference>
<dbReference type="Pfam" id="PF00561">
    <property type="entry name" value="Abhydrolase_1"/>
    <property type="match status" value="1"/>
</dbReference>
<organism evidence="3 4">
    <name type="scientific">Paenibacillus vulneris</name>
    <dbReference type="NCBI Taxonomy" id="1133364"/>
    <lineage>
        <taxon>Bacteria</taxon>
        <taxon>Bacillati</taxon>
        <taxon>Bacillota</taxon>
        <taxon>Bacilli</taxon>
        <taxon>Bacillales</taxon>
        <taxon>Paenibacillaceae</taxon>
        <taxon>Paenibacillus</taxon>
    </lineage>
</organism>
<evidence type="ECO:0000256" key="1">
    <source>
        <dbReference type="ARBA" id="ARBA00022801"/>
    </source>
</evidence>
<gene>
    <name evidence="3" type="ORF">ACFQ4B_09285</name>
</gene>
<dbReference type="SUPFAM" id="SSF53474">
    <property type="entry name" value="alpha/beta-Hydrolases"/>
    <property type="match status" value="1"/>
</dbReference>
<accession>A0ABW3UHT7</accession>
<dbReference type="PANTHER" id="PTHR43798">
    <property type="entry name" value="MONOACYLGLYCEROL LIPASE"/>
    <property type="match status" value="1"/>
</dbReference>